<evidence type="ECO:0000256" key="1">
    <source>
        <dbReference type="PROSITE-ProRule" id="PRU00152"/>
    </source>
</evidence>
<sequence length="183" mass="19600">MSNRRIFSIHAALLVVALLAFSAASSSDKCVYTLYVETGSVIKAGTDSQISITLSDSKKSSVWIPNLKKWGLMGPKHDYFERGNLDVFTGLGPCIGAPICRLNVTSDGSGAHHGWLCDSVEVTSTGHSKGCSQSIFYVNQWLATDAPPYQLSAVFDGCGDFVSRKNGRPFYVGKPLGSISASK</sequence>
<feature type="chain" id="PRO_5042019857" description="PLAT domain-containing protein" evidence="2">
    <location>
        <begin position="28"/>
        <end position="183"/>
    </location>
</feature>
<keyword evidence="2" id="KW-0732">Signal</keyword>
<dbReference type="InterPro" id="IPR036392">
    <property type="entry name" value="PLAT/LH2_dom_sf"/>
</dbReference>
<dbReference type="AlphaFoldDB" id="A0AAD4JKW6"/>
<proteinExistence type="predicted"/>
<keyword evidence="5" id="KW-1185">Reference proteome</keyword>
<feature type="domain" description="PLAT" evidence="3">
    <location>
        <begin position="30"/>
        <end position="156"/>
    </location>
</feature>
<dbReference type="Pfam" id="PF06232">
    <property type="entry name" value="ATS3"/>
    <property type="match status" value="1"/>
</dbReference>
<dbReference type="SUPFAM" id="SSF49723">
    <property type="entry name" value="Lipase/lipooxygenase domain (PLAT/LH2 domain)"/>
    <property type="match status" value="1"/>
</dbReference>
<evidence type="ECO:0000256" key="2">
    <source>
        <dbReference type="SAM" id="SignalP"/>
    </source>
</evidence>
<protein>
    <recommendedName>
        <fullName evidence="3">PLAT domain-containing protein</fullName>
    </recommendedName>
</protein>
<accession>A0AAD4JKW6</accession>
<organism evidence="4 5">
    <name type="scientific">Perilla frutescens var. hirtella</name>
    <name type="common">Perilla citriodora</name>
    <name type="synonym">Perilla setoyensis</name>
    <dbReference type="NCBI Taxonomy" id="608512"/>
    <lineage>
        <taxon>Eukaryota</taxon>
        <taxon>Viridiplantae</taxon>
        <taxon>Streptophyta</taxon>
        <taxon>Embryophyta</taxon>
        <taxon>Tracheophyta</taxon>
        <taxon>Spermatophyta</taxon>
        <taxon>Magnoliopsida</taxon>
        <taxon>eudicotyledons</taxon>
        <taxon>Gunneridae</taxon>
        <taxon>Pentapetalae</taxon>
        <taxon>asterids</taxon>
        <taxon>lamiids</taxon>
        <taxon>Lamiales</taxon>
        <taxon>Lamiaceae</taxon>
        <taxon>Nepetoideae</taxon>
        <taxon>Elsholtzieae</taxon>
        <taxon>Perilla</taxon>
    </lineage>
</organism>
<dbReference type="InterPro" id="IPR010417">
    <property type="entry name" value="Embryo-specific_ATS3"/>
</dbReference>
<dbReference type="PROSITE" id="PS50095">
    <property type="entry name" value="PLAT"/>
    <property type="match status" value="1"/>
</dbReference>
<dbReference type="Gene3D" id="2.60.60.20">
    <property type="entry name" value="PLAT/LH2 domain"/>
    <property type="match status" value="1"/>
</dbReference>
<dbReference type="InterPro" id="IPR001024">
    <property type="entry name" value="PLAT/LH2_dom"/>
</dbReference>
<dbReference type="Proteomes" id="UP001190926">
    <property type="component" value="Unassembled WGS sequence"/>
</dbReference>
<dbReference type="PANTHER" id="PTHR31718">
    <property type="entry name" value="PLAT DOMAIN-CONTAINING PROTEIN"/>
    <property type="match status" value="1"/>
</dbReference>
<gene>
    <name evidence="4" type="ORF">C2S53_016855</name>
</gene>
<dbReference type="EMBL" id="SDAM02000033">
    <property type="protein sequence ID" value="KAH6835667.1"/>
    <property type="molecule type" value="Genomic_DNA"/>
</dbReference>
<evidence type="ECO:0000313" key="4">
    <source>
        <dbReference type="EMBL" id="KAH6835667.1"/>
    </source>
</evidence>
<comment type="caution">
    <text evidence="4">The sequence shown here is derived from an EMBL/GenBank/DDBJ whole genome shotgun (WGS) entry which is preliminary data.</text>
</comment>
<name>A0AAD4JKW6_PERFH</name>
<feature type="signal peptide" evidence="2">
    <location>
        <begin position="1"/>
        <end position="27"/>
    </location>
</feature>
<comment type="caution">
    <text evidence="1">Lacks conserved residue(s) required for the propagation of feature annotation.</text>
</comment>
<reference evidence="4 5" key="1">
    <citation type="journal article" date="2021" name="Nat. Commun.">
        <title>Incipient diploidization of the medicinal plant Perilla within 10,000 years.</title>
        <authorList>
            <person name="Zhang Y."/>
            <person name="Shen Q."/>
            <person name="Leng L."/>
            <person name="Zhang D."/>
            <person name="Chen S."/>
            <person name="Shi Y."/>
            <person name="Ning Z."/>
            <person name="Chen S."/>
        </authorList>
    </citation>
    <scope>NUCLEOTIDE SEQUENCE [LARGE SCALE GENOMIC DNA]</scope>
    <source>
        <strain evidence="5">cv. PC099</strain>
    </source>
</reference>
<evidence type="ECO:0000313" key="5">
    <source>
        <dbReference type="Proteomes" id="UP001190926"/>
    </source>
</evidence>
<dbReference type="PANTHER" id="PTHR31718:SF47">
    <property type="entry name" value="OS06G0206401 PROTEIN"/>
    <property type="match status" value="1"/>
</dbReference>
<evidence type="ECO:0000259" key="3">
    <source>
        <dbReference type="PROSITE" id="PS50095"/>
    </source>
</evidence>